<evidence type="ECO:0000256" key="2">
    <source>
        <dbReference type="ARBA" id="ARBA00022676"/>
    </source>
</evidence>
<accession>A0AAE0CD04</accession>
<comment type="subcellular location">
    <subcellularLocation>
        <location evidence="1">Membrane</location>
        <topology evidence="1">Single-pass membrane protein</topology>
    </subcellularLocation>
</comment>
<organism evidence="9 11">
    <name type="scientific">Cymbomonas tetramitiformis</name>
    <dbReference type="NCBI Taxonomy" id="36881"/>
    <lineage>
        <taxon>Eukaryota</taxon>
        <taxon>Viridiplantae</taxon>
        <taxon>Chlorophyta</taxon>
        <taxon>Pyramimonadophyceae</taxon>
        <taxon>Pyramimonadales</taxon>
        <taxon>Pyramimonadaceae</taxon>
        <taxon>Cymbomonas</taxon>
    </lineage>
</organism>
<dbReference type="InterPro" id="IPR056508">
    <property type="entry name" value="HPAT-like"/>
</dbReference>
<name>A0AAE0CD04_9CHLO</name>
<dbReference type="Proteomes" id="UP001190700">
    <property type="component" value="Unassembled WGS sequence"/>
</dbReference>
<dbReference type="EMBL" id="LGRX02025654">
    <property type="protein sequence ID" value="KAK3252027.1"/>
    <property type="molecule type" value="Genomic_DNA"/>
</dbReference>
<keyword evidence="2" id="KW-0328">Glycosyltransferase</keyword>
<comment type="caution">
    <text evidence="9">The sequence shown here is derived from an EMBL/GenBank/DDBJ whole genome shotgun (WGS) entry which is preliminary data.</text>
</comment>
<dbReference type="Pfam" id="PF23452">
    <property type="entry name" value="HPAT"/>
    <property type="match status" value="1"/>
</dbReference>
<evidence type="ECO:0000256" key="5">
    <source>
        <dbReference type="ARBA" id="ARBA00022989"/>
    </source>
</evidence>
<evidence type="ECO:0000256" key="1">
    <source>
        <dbReference type="ARBA" id="ARBA00004167"/>
    </source>
</evidence>
<reference evidence="9 11" key="1">
    <citation type="journal article" date="2015" name="Genome Biol. Evol.">
        <title>Comparative Genomics of a Bacterivorous Green Alga Reveals Evolutionary Causalities and Consequences of Phago-Mixotrophic Mode of Nutrition.</title>
        <authorList>
            <person name="Burns J.A."/>
            <person name="Paasch A."/>
            <person name="Narechania A."/>
            <person name="Kim E."/>
        </authorList>
    </citation>
    <scope>NUCLEOTIDE SEQUENCE [LARGE SCALE GENOMIC DNA]</scope>
    <source>
        <strain evidence="9">PLY_AMNH</strain>
    </source>
</reference>
<evidence type="ECO:0000313" key="11">
    <source>
        <dbReference type="Proteomes" id="UP001190700"/>
    </source>
</evidence>
<dbReference type="InterPro" id="IPR044845">
    <property type="entry name" value="HPAT/SRGT1-like"/>
</dbReference>
<keyword evidence="4 7" id="KW-0812">Transmembrane</keyword>
<keyword evidence="6 7" id="KW-0472">Membrane</keyword>
<feature type="transmembrane region" description="Helical" evidence="7">
    <location>
        <begin position="12"/>
        <end position="32"/>
    </location>
</feature>
<sequence>MARSRSSQVKIGRLLFPCLIFVVVAYISYHVVQGVLLYSMLKPLPPVTLVQAAQTAAVGNGEQPKAREEEAAMIFKPPPPSPPPPSPSPVIAVSSYPRLVIAHKEVEQESPPPPTLNLEFHQVFPSAEEVKHAQPIRKSASVRPSGIHVMATSNGSPYLNWQTRIMYSTYKKVAAMAGSDLKHFTRLLHRREDDDLMYEVPTVRVDSLHAACDHWCEFPVADRPNAVKQWMMTEDAKRGEWILMIETDYVWKKPLSLPPPGSNAIAFHFGYINPKYPSLPAVMKRLWPADAPFKFDIDAIPPSGPAPALIRLEDLKTLTPVWETVAAAIEADNDAKQKLGWVREMYAYSIAAAATGVKHDVHEPPDTILIAQPPADSSIYKAAMYHYTWGSTYKQGGTTLWEFDKRPYVDARHVRDPTWKLPAMPPKDLSGKAIKLQDGKSVNQELGDTIWDMLNEMNLALQSLPRLKGCGWLPREPKCNFGCATGVLCEPTETNHA</sequence>
<dbReference type="AlphaFoldDB" id="A0AAE0CD04"/>
<dbReference type="GO" id="GO:0016757">
    <property type="term" value="F:glycosyltransferase activity"/>
    <property type="evidence" value="ECO:0007669"/>
    <property type="project" value="UniProtKB-KW"/>
</dbReference>
<dbReference type="PANTHER" id="PTHR31485:SF17">
    <property type="match status" value="1"/>
</dbReference>
<keyword evidence="11" id="KW-1185">Reference proteome</keyword>
<evidence type="ECO:0000313" key="10">
    <source>
        <dbReference type="EMBL" id="KAK3252027.1"/>
    </source>
</evidence>
<feature type="domain" description="Hydroxyproline O-arabinosyltransferase-like" evidence="8">
    <location>
        <begin position="148"/>
        <end position="427"/>
    </location>
</feature>
<proteinExistence type="predicted"/>
<keyword evidence="3" id="KW-0808">Transferase</keyword>
<evidence type="ECO:0000256" key="4">
    <source>
        <dbReference type="ARBA" id="ARBA00022692"/>
    </source>
</evidence>
<evidence type="ECO:0000259" key="8">
    <source>
        <dbReference type="Pfam" id="PF23452"/>
    </source>
</evidence>
<gene>
    <name evidence="10" type="ORF">CYMTET_38668</name>
    <name evidence="9" type="ORF">CYMTET_38669</name>
</gene>
<dbReference type="EMBL" id="LGRX02025655">
    <property type="protein sequence ID" value="KAK3252019.1"/>
    <property type="molecule type" value="Genomic_DNA"/>
</dbReference>
<evidence type="ECO:0000256" key="3">
    <source>
        <dbReference type="ARBA" id="ARBA00022679"/>
    </source>
</evidence>
<dbReference type="GO" id="GO:0016020">
    <property type="term" value="C:membrane"/>
    <property type="evidence" value="ECO:0007669"/>
    <property type="project" value="UniProtKB-SubCell"/>
</dbReference>
<reference evidence="9" key="2">
    <citation type="submission" date="2023-06" db="EMBL/GenBank/DDBJ databases">
        <title>Long-read-based genome assembly of the green algal bacterivore Cymbomonas tetramitiformis.</title>
        <authorList>
            <person name="Gyaltshen Y."/>
            <person name="Rozenberg A."/>
            <person name="Paasch A."/>
            <person name="Burns J.A."/>
            <person name="Warring S."/>
            <person name="Larson R."/>
            <person name="Maurer-Alcala X."/>
            <person name="Dacks J."/>
            <person name="Kim E."/>
        </authorList>
    </citation>
    <scope>NUCLEOTIDE SEQUENCE</scope>
    <source>
        <strain evidence="9">PLY_AMNH</strain>
    </source>
</reference>
<keyword evidence="5 7" id="KW-1133">Transmembrane helix</keyword>
<protein>
    <recommendedName>
        <fullName evidence="8">Hydroxyproline O-arabinosyltransferase-like domain-containing protein</fullName>
    </recommendedName>
</protein>
<evidence type="ECO:0000256" key="7">
    <source>
        <dbReference type="SAM" id="Phobius"/>
    </source>
</evidence>
<evidence type="ECO:0000313" key="9">
    <source>
        <dbReference type="EMBL" id="KAK3252019.1"/>
    </source>
</evidence>
<evidence type="ECO:0000256" key="6">
    <source>
        <dbReference type="ARBA" id="ARBA00023136"/>
    </source>
</evidence>
<dbReference type="PANTHER" id="PTHR31485">
    <property type="entry name" value="PEPTIDYL SERINE ALPHA-GALACTOSYLTRANSFERASE"/>
    <property type="match status" value="1"/>
</dbReference>